<organism evidence="2 3">
    <name type="scientific">Ensete ventricosum</name>
    <name type="common">Abyssinian banana</name>
    <name type="synonym">Musa ensete</name>
    <dbReference type="NCBI Taxonomy" id="4639"/>
    <lineage>
        <taxon>Eukaryota</taxon>
        <taxon>Viridiplantae</taxon>
        <taxon>Streptophyta</taxon>
        <taxon>Embryophyta</taxon>
        <taxon>Tracheophyta</taxon>
        <taxon>Spermatophyta</taxon>
        <taxon>Magnoliopsida</taxon>
        <taxon>Liliopsida</taxon>
        <taxon>Zingiberales</taxon>
        <taxon>Musaceae</taxon>
        <taxon>Ensete</taxon>
    </lineage>
</organism>
<dbReference type="PANTHER" id="PTHR32011">
    <property type="entry name" value="OS08G0472400 PROTEIN"/>
    <property type="match status" value="1"/>
</dbReference>
<comment type="caution">
    <text evidence="2">The sequence shown here is derived from an EMBL/GenBank/DDBJ whole genome shotgun (WGS) entry which is preliminary data.</text>
</comment>
<gene>
    <name evidence="2" type="ORF">B296_00008235</name>
</gene>
<evidence type="ECO:0000313" key="3">
    <source>
        <dbReference type="Proteomes" id="UP000287651"/>
    </source>
</evidence>
<feature type="compositionally biased region" description="Polar residues" evidence="1">
    <location>
        <begin position="327"/>
        <end position="338"/>
    </location>
</feature>
<feature type="region of interest" description="Disordered" evidence="1">
    <location>
        <begin position="256"/>
        <end position="279"/>
    </location>
</feature>
<protein>
    <submittedName>
        <fullName evidence="2">Uncharacterized protein</fullName>
    </submittedName>
</protein>
<dbReference type="EMBL" id="AMZH03008525">
    <property type="protein sequence ID" value="RRT58766.1"/>
    <property type="molecule type" value="Genomic_DNA"/>
</dbReference>
<name>A0A426Z476_ENSVE</name>
<proteinExistence type="predicted"/>
<dbReference type="AlphaFoldDB" id="A0A426Z476"/>
<evidence type="ECO:0000256" key="1">
    <source>
        <dbReference type="SAM" id="MobiDB-lite"/>
    </source>
</evidence>
<feature type="region of interest" description="Disordered" evidence="1">
    <location>
        <begin position="317"/>
        <end position="338"/>
    </location>
</feature>
<reference evidence="2 3" key="1">
    <citation type="journal article" date="2014" name="Agronomy (Basel)">
        <title>A Draft Genome Sequence for Ensete ventricosum, the Drought-Tolerant Tree Against Hunger.</title>
        <authorList>
            <person name="Harrison J."/>
            <person name="Moore K.A."/>
            <person name="Paszkiewicz K."/>
            <person name="Jones T."/>
            <person name="Grant M."/>
            <person name="Ambacheew D."/>
            <person name="Muzemil S."/>
            <person name="Studholme D.J."/>
        </authorList>
    </citation>
    <scope>NUCLEOTIDE SEQUENCE [LARGE SCALE GENOMIC DNA]</scope>
</reference>
<accession>A0A426Z476</accession>
<evidence type="ECO:0000313" key="2">
    <source>
        <dbReference type="EMBL" id="RRT58766.1"/>
    </source>
</evidence>
<dbReference type="PANTHER" id="PTHR32011:SF6">
    <property type="entry name" value="KNR4_SMI1-LIKE DOMAIN-CONTAINING PROTEIN"/>
    <property type="match status" value="1"/>
</dbReference>
<sequence>MSTADDRTADGSTTPRRGRVCFSFAAYAKSVVAHLCSSGVPVVSGLSDAEFAVVESAYGFDFPPDLRAILCEGLPIGPGFPNWRSASSQQLHLLLDLPVAGLLHEIAAGNFWPRAWGPRPRDPQVVAARRDALCRAPPLVPVYRHYYVSAVPSLAGNPVFYVRGGHVRLAGLDLPDFFRRERPRGWAAGVPAPAWAATCARRVEVWTELADGETTVDRQRGVSPWETTVEWRLGEARRRLTEGGWSDEEVREMVAAGPDSDDGDRAWSSSAANSGVPVLRDQEGVSRQLQLLSLRLLRGGWRYDDVVYSMGWTRSEAAGGDVASEPCTKQAQNHGNRG</sequence>
<dbReference type="Proteomes" id="UP000287651">
    <property type="component" value="Unassembled WGS sequence"/>
</dbReference>